<sequence>MKRVLVSATVLCCLVLFAACAFAGNPFTGGHGTDSTARSEAAPERVAPAPASFFAPVHAWLAGQQRELRSRLSAEVRRLGTHPSPVELSLFLCVAFAYGVLHAAGPGHGKSVLAAYLLSRGGGVGRAVGMGLGMGCAHAASAVGLVLVMHLALDGARMSGVSQAAAHVERSSHLLVFLVGLWLVAQALRELRRGPREGGEDVSQRVSGARGAVGVALAAGMIPCPGATLIMLFSIGQNALPLGLAASAVMAAGMGTTIAAVGVAVVSGRRGTLAASGAGARRTARIRGLLAVAGGAAVAGLGAVLFLAAL</sequence>
<keyword evidence="7 13" id="KW-0812">Transmembrane</keyword>
<dbReference type="GO" id="GO:0046583">
    <property type="term" value="F:monoatomic cation efflux transmembrane transporter activity"/>
    <property type="evidence" value="ECO:0007669"/>
    <property type="project" value="TreeGrafter"/>
</dbReference>
<feature type="transmembrane region" description="Helical" evidence="13">
    <location>
        <begin position="212"/>
        <end position="236"/>
    </location>
</feature>
<evidence type="ECO:0000256" key="9">
    <source>
        <dbReference type="ARBA" id="ARBA00023065"/>
    </source>
</evidence>
<keyword evidence="6" id="KW-0533">Nickel</keyword>
<organism evidence="15 16">
    <name type="scientific">Desulfobaculum xiamenense</name>
    <dbReference type="NCBI Taxonomy" id="995050"/>
    <lineage>
        <taxon>Bacteria</taxon>
        <taxon>Pseudomonadati</taxon>
        <taxon>Thermodesulfobacteriota</taxon>
        <taxon>Desulfovibrionia</taxon>
        <taxon>Desulfovibrionales</taxon>
        <taxon>Desulfovibrionaceae</taxon>
        <taxon>Desulfobaculum</taxon>
    </lineage>
</organism>
<evidence type="ECO:0000256" key="5">
    <source>
        <dbReference type="ARBA" id="ARBA00022475"/>
    </source>
</evidence>
<feature type="chain" id="PRO_5032974589" description="Nickel/cobalt efflux system" evidence="14">
    <location>
        <begin position="24"/>
        <end position="310"/>
    </location>
</feature>
<feature type="transmembrane region" description="Helical" evidence="13">
    <location>
        <begin position="127"/>
        <end position="153"/>
    </location>
</feature>
<evidence type="ECO:0000256" key="12">
    <source>
        <dbReference type="ARBA" id="ARBA00023285"/>
    </source>
</evidence>
<keyword evidence="5" id="KW-1003">Cell membrane</keyword>
<comment type="caution">
    <text evidence="13">Lacks conserved residue(s) required for the propagation of feature annotation.</text>
</comment>
<gene>
    <name evidence="15" type="ORF">GGQ74_002812</name>
</gene>
<dbReference type="RefSeq" id="WP_167942200.1">
    <property type="nucleotide sequence ID" value="NZ_JAATJA010000003.1"/>
</dbReference>
<dbReference type="GO" id="GO:0006824">
    <property type="term" value="P:cobalt ion transport"/>
    <property type="evidence" value="ECO:0007669"/>
    <property type="project" value="UniProtKB-KW"/>
</dbReference>
<dbReference type="EMBL" id="JAATJA010000003">
    <property type="protein sequence ID" value="NJB69118.1"/>
    <property type="molecule type" value="Genomic_DNA"/>
</dbReference>
<keyword evidence="8 13" id="KW-1133">Transmembrane helix</keyword>
<comment type="function">
    <text evidence="1">Efflux system for nickel and cobalt.</text>
</comment>
<evidence type="ECO:0000256" key="14">
    <source>
        <dbReference type="SAM" id="SignalP"/>
    </source>
</evidence>
<dbReference type="GO" id="GO:0005886">
    <property type="term" value="C:plasma membrane"/>
    <property type="evidence" value="ECO:0007669"/>
    <property type="project" value="UniProtKB-SubCell"/>
</dbReference>
<comment type="caution">
    <text evidence="15">The sequence shown here is derived from an EMBL/GenBank/DDBJ whole genome shotgun (WGS) entry which is preliminary data.</text>
</comment>
<dbReference type="AlphaFoldDB" id="A0A846QLS2"/>
<evidence type="ECO:0000313" key="15">
    <source>
        <dbReference type="EMBL" id="NJB69118.1"/>
    </source>
</evidence>
<evidence type="ECO:0000256" key="8">
    <source>
        <dbReference type="ARBA" id="ARBA00022989"/>
    </source>
</evidence>
<keyword evidence="3" id="KW-0171">Cobalt transport</keyword>
<keyword evidence="9" id="KW-0406">Ion transport</keyword>
<evidence type="ECO:0000256" key="4">
    <source>
        <dbReference type="ARBA" id="ARBA00022448"/>
    </source>
</evidence>
<proteinExistence type="inferred from homology"/>
<feature type="transmembrane region" description="Helical" evidence="13">
    <location>
        <begin position="242"/>
        <end position="267"/>
    </location>
</feature>
<evidence type="ECO:0000256" key="6">
    <source>
        <dbReference type="ARBA" id="ARBA00022596"/>
    </source>
</evidence>
<name>A0A846QLS2_9BACT</name>
<dbReference type="PANTHER" id="PTHR40659:SF1">
    <property type="entry name" value="NICKEL_COBALT EFFLUX SYSTEM RCNA"/>
    <property type="match status" value="1"/>
</dbReference>
<evidence type="ECO:0000313" key="16">
    <source>
        <dbReference type="Proteomes" id="UP000580856"/>
    </source>
</evidence>
<evidence type="ECO:0000256" key="10">
    <source>
        <dbReference type="ARBA" id="ARBA00023112"/>
    </source>
</evidence>
<keyword evidence="14" id="KW-0732">Signal</keyword>
<feature type="signal peptide" evidence="14">
    <location>
        <begin position="1"/>
        <end position="23"/>
    </location>
</feature>
<keyword evidence="12" id="KW-0170">Cobalt</keyword>
<evidence type="ECO:0000256" key="2">
    <source>
        <dbReference type="ARBA" id="ARBA00004651"/>
    </source>
</evidence>
<keyword evidence="4 13" id="KW-0813">Transport</keyword>
<dbReference type="Proteomes" id="UP000580856">
    <property type="component" value="Unassembled WGS sequence"/>
</dbReference>
<dbReference type="GO" id="GO:0010045">
    <property type="term" value="P:response to nickel cation"/>
    <property type="evidence" value="ECO:0007669"/>
    <property type="project" value="TreeGrafter"/>
</dbReference>
<comment type="similarity">
    <text evidence="13">Belongs to the NiCoT transporter (TC 2.A.52) family.</text>
</comment>
<keyword evidence="10" id="KW-0921">Nickel transport</keyword>
<dbReference type="GO" id="GO:0032025">
    <property type="term" value="P:response to cobalt ion"/>
    <property type="evidence" value="ECO:0007669"/>
    <property type="project" value="TreeGrafter"/>
</dbReference>
<evidence type="ECO:0000256" key="11">
    <source>
        <dbReference type="ARBA" id="ARBA00023136"/>
    </source>
</evidence>
<evidence type="ECO:0000256" key="3">
    <source>
        <dbReference type="ARBA" id="ARBA00022426"/>
    </source>
</evidence>
<comment type="subcellular location">
    <subcellularLocation>
        <location evidence="2 13">Cell membrane</location>
        <topology evidence="2 13">Multi-pass membrane protein</topology>
    </subcellularLocation>
</comment>
<evidence type="ECO:0000256" key="1">
    <source>
        <dbReference type="ARBA" id="ARBA00002510"/>
    </source>
</evidence>
<protein>
    <recommendedName>
        <fullName evidence="13">Nickel/cobalt efflux system</fullName>
    </recommendedName>
</protein>
<dbReference type="PANTHER" id="PTHR40659">
    <property type="entry name" value="NICKEL/COBALT EFFLUX SYSTEM RCNA"/>
    <property type="match status" value="1"/>
</dbReference>
<evidence type="ECO:0000256" key="7">
    <source>
        <dbReference type="ARBA" id="ARBA00022692"/>
    </source>
</evidence>
<keyword evidence="11 13" id="KW-0472">Membrane</keyword>
<feature type="transmembrane region" description="Helical" evidence="13">
    <location>
        <begin position="288"/>
        <end position="309"/>
    </location>
</feature>
<dbReference type="GO" id="GO:0015099">
    <property type="term" value="F:nickel cation transmembrane transporter activity"/>
    <property type="evidence" value="ECO:0007669"/>
    <property type="project" value="UniProtKB-UniRule"/>
</dbReference>
<reference evidence="15 16" key="1">
    <citation type="submission" date="2020-03" db="EMBL/GenBank/DDBJ databases">
        <title>Genomic Encyclopedia of Type Strains, Phase IV (KMG-IV): sequencing the most valuable type-strain genomes for metagenomic binning, comparative biology and taxonomic classification.</title>
        <authorList>
            <person name="Goeker M."/>
        </authorList>
    </citation>
    <scope>NUCLEOTIDE SEQUENCE [LARGE SCALE GENOMIC DNA]</scope>
    <source>
        <strain evidence="15 16">DSM 24233</strain>
    </source>
</reference>
<dbReference type="Pfam" id="PF03824">
    <property type="entry name" value="NicO"/>
    <property type="match status" value="1"/>
</dbReference>
<dbReference type="InterPro" id="IPR051224">
    <property type="entry name" value="NiCoT_RcnA"/>
</dbReference>
<accession>A0A846QLS2</accession>
<evidence type="ECO:0000256" key="13">
    <source>
        <dbReference type="RuleBase" id="RU362101"/>
    </source>
</evidence>
<dbReference type="InterPro" id="IPR011541">
    <property type="entry name" value="Ni/Co_transpt_high_affinity"/>
</dbReference>
<dbReference type="PROSITE" id="PS51257">
    <property type="entry name" value="PROKAR_LIPOPROTEIN"/>
    <property type="match status" value="1"/>
</dbReference>
<keyword evidence="16" id="KW-1185">Reference proteome</keyword>